<dbReference type="PANTHER" id="PTHR11741">
    <property type="entry name" value="ELONGATION FACTOR TS"/>
    <property type="match status" value="1"/>
</dbReference>
<evidence type="ECO:0000256" key="2">
    <source>
        <dbReference type="ARBA" id="ARBA00022768"/>
    </source>
</evidence>
<dbReference type="VEuPathDB" id="FungiDB:RhiirFUN_008959"/>
<sequence length="373" mass="41121">MFRVSQKLPLAFLSSFGFPSSTIAYRFYTTVKPNLKLLQQLRQETQVSITKAKEALTKHDNDYDVALSWILEDSKTSGVAKAEKLKGRVAKEGLIGIVLTKGKEVMGNTRGAIVEVNCETDFVSRNTLFQQFVTQIASTSLLLSSDIAPIYSSSSNSAPFIQSIPLSLLQSSPLLPHPSTSSSFANLSLTTIQESISELVTKLGENISLRRAEAVMFPDNNESSNENSYILTGGYVHGDDSYTGRIGGLVVIKLLGRPAKQNQNSLYSSEHIAKLLRNLSRQVVGFNPKYISKNDIKAIQDGINRDDYIKENVLLNQDFLIGGGSVKDVIGKIEKELGVAIEIIDFRRWERGEGIKKSEGDFAKEVMNQASLF</sequence>
<keyword evidence="4" id="KW-0496">Mitochondrion</keyword>
<dbReference type="HAMAP" id="MF_00050">
    <property type="entry name" value="EF_Ts"/>
    <property type="match status" value="1"/>
</dbReference>
<dbReference type="GO" id="GO:0070125">
    <property type="term" value="P:mitochondrial translational elongation"/>
    <property type="evidence" value="ECO:0007669"/>
    <property type="project" value="TreeGrafter"/>
</dbReference>
<comment type="caution">
    <text evidence="6">The sequence shown here is derived from an EMBL/GenBank/DDBJ whole genome shotgun (WGS) entry which is preliminary data.</text>
</comment>
<dbReference type="InterPro" id="IPR018101">
    <property type="entry name" value="Transl_elong_Ts_CS"/>
</dbReference>
<evidence type="ECO:0000259" key="5">
    <source>
        <dbReference type="Pfam" id="PF00889"/>
    </source>
</evidence>
<organism evidence="6 7">
    <name type="scientific">Rhizophagus irregularis</name>
    <dbReference type="NCBI Taxonomy" id="588596"/>
    <lineage>
        <taxon>Eukaryota</taxon>
        <taxon>Fungi</taxon>
        <taxon>Fungi incertae sedis</taxon>
        <taxon>Mucoromycota</taxon>
        <taxon>Glomeromycotina</taxon>
        <taxon>Glomeromycetes</taxon>
        <taxon>Glomerales</taxon>
        <taxon>Glomeraceae</taxon>
        <taxon>Rhizophagus</taxon>
    </lineage>
</organism>
<name>A0A916EJ22_9GLOM</name>
<comment type="similarity">
    <text evidence="1 4">Belongs to the EF-Ts family.</text>
</comment>
<feature type="domain" description="Translation elongation factor EFTs/EF1B dimerisation" evidence="5">
    <location>
        <begin position="111"/>
        <end position="298"/>
    </location>
</feature>
<dbReference type="InterPro" id="IPR009060">
    <property type="entry name" value="UBA-like_sf"/>
</dbReference>
<dbReference type="GO" id="GO:0005739">
    <property type="term" value="C:mitochondrion"/>
    <property type="evidence" value="ECO:0007669"/>
    <property type="project" value="UniProtKB-SubCell"/>
</dbReference>
<evidence type="ECO:0000313" key="6">
    <source>
        <dbReference type="EMBL" id="CAB5392372.1"/>
    </source>
</evidence>
<evidence type="ECO:0000256" key="1">
    <source>
        <dbReference type="ARBA" id="ARBA00005532"/>
    </source>
</evidence>
<dbReference type="PROSITE" id="PS01127">
    <property type="entry name" value="EF_TS_2"/>
    <property type="match status" value="1"/>
</dbReference>
<dbReference type="AlphaFoldDB" id="A0A916EJ22"/>
<dbReference type="OrthoDB" id="277235at2759"/>
<accession>A0A916EJ22</accession>
<dbReference type="Proteomes" id="UP000684084">
    <property type="component" value="Unassembled WGS sequence"/>
</dbReference>
<evidence type="ECO:0000313" key="7">
    <source>
        <dbReference type="Proteomes" id="UP000684084"/>
    </source>
</evidence>
<dbReference type="SUPFAM" id="SSF54713">
    <property type="entry name" value="Elongation factor Ts (EF-Ts), dimerisation domain"/>
    <property type="match status" value="2"/>
</dbReference>
<dbReference type="InterPro" id="IPR014039">
    <property type="entry name" value="Transl_elong_EFTs/EF1B_dimer"/>
</dbReference>
<dbReference type="InterPro" id="IPR001816">
    <property type="entry name" value="Transl_elong_EFTs/EF1B"/>
</dbReference>
<gene>
    <name evidence="4" type="primary">TSF1</name>
    <name evidence="6" type="ORF">CHRIB12_LOCUS22383</name>
</gene>
<dbReference type="EMBL" id="CAGKOT010000076">
    <property type="protein sequence ID" value="CAB5392372.1"/>
    <property type="molecule type" value="Genomic_DNA"/>
</dbReference>
<comment type="subcellular location">
    <subcellularLocation>
        <location evidence="4">Mitochondrion</location>
    </subcellularLocation>
</comment>
<evidence type="ECO:0000256" key="3">
    <source>
        <dbReference type="ARBA" id="ARBA00022917"/>
    </source>
</evidence>
<dbReference type="InterPro" id="IPR036402">
    <property type="entry name" value="EF-Ts_dimer_sf"/>
</dbReference>
<evidence type="ECO:0000256" key="4">
    <source>
        <dbReference type="HAMAP-Rule" id="MF_03135"/>
    </source>
</evidence>
<dbReference type="Gene3D" id="1.10.8.10">
    <property type="entry name" value="DNA helicase RuvA subunit, C-terminal domain"/>
    <property type="match status" value="1"/>
</dbReference>
<keyword evidence="2 4" id="KW-0251">Elongation factor</keyword>
<reference evidence="6" key="1">
    <citation type="submission" date="2020-05" db="EMBL/GenBank/DDBJ databases">
        <authorList>
            <person name="Rincon C."/>
            <person name="Sanders R I."/>
            <person name="Robbins C."/>
            <person name="Chaturvedi A."/>
        </authorList>
    </citation>
    <scope>NUCLEOTIDE SEQUENCE</scope>
    <source>
        <strain evidence="6">CHB12</strain>
    </source>
</reference>
<dbReference type="Gene3D" id="3.30.479.20">
    <property type="entry name" value="Elongation factor Ts, dimerisation domain"/>
    <property type="match status" value="2"/>
</dbReference>
<dbReference type="PROSITE" id="PS01126">
    <property type="entry name" value="EF_TS_1"/>
    <property type="match status" value="1"/>
</dbReference>
<keyword evidence="3 4" id="KW-0648">Protein biosynthesis</keyword>
<comment type="function">
    <text evidence="4">Associates with the EF-Tu.GDP complex and induces the exchange of GDP to GTP. It remains bound to the aminoacyl-tRNA.EF-Tu.GTP complex up to the GTP hydrolysis stage on the ribosome.</text>
</comment>
<dbReference type="PANTHER" id="PTHR11741:SF0">
    <property type="entry name" value="ELONGATION FACTOR TS, MITOCHONDRIAL"/>
    <property type="match status" value="1"/>
</dbReference>
<dbReference type="GO" id="GO:0003746">
    <property type="term" value="F:translation elongation factor activity"/>
    <property type="evidence" value="ECO:0007669"/>
    <property type="project" value="UniProtKB-UniRule"/>
</dbReference>
<proteinExistence type="inferred from homology"/>
<dbReference type="SUPFAM" id="SSF46934">
    <property type="entry name" value="UBA-like"/>
    <property type="match status" value="1"/>
</dbReference>
<protein>
    <recommendedName>
        <fullName evidence="4">Elongation factor Ts, mitochondrial</fullName>
        <shortName evidence="4">EF-Ts</shortName>
        <shortName evidence="4">EF-TsMt</shortName>
    </recommendedName>
</protein>
<dbReference type="Pfam" id="PF00889">
    <property type="entry name" value="EF_TS"/>
    <property type="match status" value="1"/>
</dbReference>